<evidence type="ECO:0000313" key="2">
    <source>
        <dbReference type="Proteomes" id="UP000887226"/>
    </source>
</evidence>
<organism evidence="1 2">
    <name type="scientific">Calycina marina</name>
    <dbReference type="NCBI Taxonomy" id="1763456"/>
    <lineage>
        <taxon>Eukaryota</taxon>
        <taxon>Fungi</taxon>
        <taxon>Dikarya</taxon>
        <taxon>Ascomycota</taxon>
        <taxon>Pezizomycotina</taxon>
        <taxon>Leotiomycetes</taxon>
        <taxon>Helotiales</taxon>
        <taxon>Pezizellaceae</taxon>
        <taxon>Calycina</taxon>
    </lineage>
</organism>
<comment type="caution">
    <text evidence="1">The sequence shown here is derived from an EMBL/GenBank/DDBJ whole genome shotgun (WGS) entry which is preliminary data.</text>
</comment>
<accession>A0A9P7Z6G3</accession>
<dbReference type="AlphaFoldDB" id="A0A9P7Z6G3"/>
<evidence type="ECO:0000313" key="1">
    <source>
        <dbReference type="EMBL" id="KAG9246235.1"/>
    </source>
</evidence>
<name>A0A9P7Z6G3_9HELO</name>
<gene>
    <name evidence="1" type="ORF">BJ878DRAFT_574199</name>
</gene>
<sequence>MYEPSSMTSQWEIVKTPEMVNTDNAFAALGKDRNCRNIFMMSLLKDFPELYGCTRCEKLHQVRNTKVCLASEIGMACPLMTDHFYITTYDYRIHPAQVWLAMDQRYAERKQSMPLSQFQHVQQRSSWLRFPLISILAGSEYIRLVSFDAQAVAGDLLLRSQGWNVLPLEKQDRLLHRISESFCHHGKETNIMQLLRWQLENFTSSEEGGTDVWGCPICLTDIQVHVVMLDPGKIALITTSWSSFGTGLPGCTVWKEHQSQDSRLSAKQLVCRLETSDRFRIKSLLQKVQEKIRLKEFRLQHDRDQLAQSGESLPTPFSKRWVWRRDVATRPQVVVDRWF</sequence>
<keyword evidence="2" id="KW-1185">Reference proteome</keyword>
<protein>
    <submittedName>
        <fullName evidence="1">Uncharacterized protein</fullName>
    </submittedName>
</protein>
<proteinExistence type="predicted"/>
<reference evidence="1" key="1">
    <citation type="journal article" date="2021" name="IMA Fungus">
        <title>Genomic characterization of three marine fungi, including Emericellopsis atlantica sp. nov. with signatures of a generalist lifestyle and marine biomass degradation.</title>
        <authorList>
            <person name="Hagestad O.C."/>
            <person name="Hou L."/>
            <person name="Andersen J.H."/>
            <person name="Hansen E.H."/>
            <person name="Altermark B."/>
            <person name="Li C."/>
            <person name="Kuhnert E."/>
            <person name="Cox R.J."/>
            <person name="Crous P.W."/>
            <person name="Spatafora J.W."/>
            <person name="Lail K."/>
            <person name="Amirebrahimi M."/>
            <person name="Lipzen A."/>
            <person name="Pangilinan J."/>
            <person name="Andreopoulos W."/>
            <person name="Hayes R.D."/>
            <person name="Ng V."/>
            <person name="Grigoriev I.V."/>
            <person name="Jackson S.A."/>
            <person name="Sutton T.D.S."/>
            <person name="Dobson A.D.W."/>
            <person name="Rama T."/>
        </authorList>
    </citation>
    <scope>NUCLEOTIDE SEQUENCE</scope>
    <source>
        <strain evidence="1">TRa3180A</strain>
    </source>
</reference>
<dbReference type="Proteomes" id="UP000887226">
    <property type="component" value="Unassembled WGS sequence"/>
</dbReference>
<dbReference type="EMBL" id="MU253812">
    <property type="protein sequence ID" value="KAG9246235.1"/>
    <property type="molecule type" value="Genomic_DNA"/>
</dbReference>